<keyword evidence="1" id="KW-0812">Transmembrane</keyword>
<keyword evidence="1" id="KW-0472">Membrane</keyword>
<dbReference type="InterPro" id="IPR029063">
    <property type="entry name" value="SAM-dependent_MTases_sf"/>
</dbReference>
<accession>A0A182SHT8</accession>
<dbReference type="VEuPathDB" id="VectorBase:AMAM007082"/>
<evidence type="ECO:0000256" key="1">
    <source>
        <dbReference type="SAM" id="Phobius"/>
    </source>
</evidence>
<name>A0A182SHT8_9DIPT</name>
<organism evidence="3 4">
    <name type="scientific">Anopheles maculatus</name>
    <dbReference type="NCBI Taxonomy" id="74869"/>
    <lineage>
        <taxon>Eukaryota</taxon>
        <taxon>Metazoa</taxon>
        <taxon>Ecdysozoa</taxon>
        <taxon>Arthropoda</taxon>
        <taxon>Hexapoda</taxon>
        <taxon>Insecta</taxon>
        <taxon>Pterygota</taxon>
        <taxon>Neoptera</taxon>
        <taxon>Endopterygota</taxon>
        <taxon>Diptera</taxon>
        <taxon>Nematocera</taxon>
        <taxon>Culicoidea</taxon>
        <taxon>Culicidae</taxon>
        <taxon>Anophelinae</taxon>
        <taxon>Anopheles</taxon>
        <taxon>Anopheles maculatus group</taxon>
    </lineage>
</organism>
<reference evidence="3" key="2">
    <citation type="submission" date="2020-05" db="UniProtKB">
        <authorList>
            <consortium name="EnsemblMetazoa"/>
        </authorList>
    </citation>
    <scope>IDENTIFICATION</scope>
    <source>
        <strain evidence="3">maculatus3</strain>
    </source>
</reference>
<evidence type="ECO:0000313" key="3">
    <source>
        <dbReference type="EnsemblMetazoa" id="AMAM007082-PA"/>
    </source>
</evidence>
<feature type="domain" description="Methyltransferase" evidence="2">
    <location>
        <begin position="143"/>
        <end position="305"/>
    </location>
</feature>
<dbReference type="Proteomes" id="UP000075901">
    <property type="component" value="Unassembled WGS sequence"/>
</dbReference>
<dbReference type="Pfam" id="PF13679">
    <property type="entry name" value="Methyltransf_32"/>
    <property type="match status" value="1"/>
</dbReference>
<dbReference type="PANTHER" id="PTHR12496:SF2">
    <property type="entry name" value="METHYLTRANSFERASE-LIKE PROTEIN 25B"/>
    <property type="match status" value="1"/>
</dbReference>
<feature type="transmembrane region" description="Helical" evidence="1">
    <location>
        <begin position="21"/>
        <end position="43"/>
    </location>
</feature>
<protein>
    <recommendedName>
        <fullName evidence="2">Methyltransferase domain-containing protein</fullName>
    </recommendedName>
</protein>
<dbReference type="Gene3D" id="3.40.50.150">
    <property type="entry name" value="Vaccinia Virus protein VP39"/>
    <property type="match status" value="1"/>
</dbReference>
<dbReference type="EnsemblMetazoa" id="AMAM007082-RA">
    <property type="protein sequence ID" value="AMAM007082-PA"/>
    <property type="gene ID" value="AMAM007082"/>
</dbReference>
<dbReference type="CDD" id="cd02440">
    <property type="entry name" value="AdoMet_MTases"/>
    <property type="match status" value="1"/>
</dbReference>
<sequence length="497" mass="57181">MEESLRMQVELRQKIIESSKIVHLYSTLIDAYIVVIVAGRTFVELSVANSLPIDFYQQNHWKNLSPSWIRCFSTVPVQQLPELLSFESRHRETNVWPLTVLALRSLFRRLVHTRSKPAEKPQQNSTCVYHKHSGLFQKSVKLKKRHEIEQFASDCLREPVESFDRTLVDIGSGQGNLARTLAYGYGFRVCCLEQNESFVKVARQKDAELWHRLKKLDASLIGSTLHPVHLHEKVNLEHIDPVSFVQLLRDALNIEKEQKTEGFQFGLIGLHPCGDLAPSLLRLFLACQECRFVKLVCCCYMKLSCENSTLNSSSKEYGFPLSDFCRTIDLTLSYEAREIACHAIEQYRDKLKSNYQELKVHAYRAAIESIIVRLRPDLKHSGLKGGIKATETTFDEYCLRAVDGLGIVIPVEEIQSEETQQNLARWEEVVKFYTLRLMFAPLIETIVLYDRLLFLLEKGTQNVYQSHQTVLLNRCSCSHRCTFRSVPISTESCHHSV</sequence>
<keyword evidence="1" id="KW-1133">Transmembrane helix</keyword>
<dbReference type="SUPFAM" id="SSF53335">
    <property type="entry name" value="S-adenosyl-L-methionine-dependent methyltransferases"/>
    <property type="match status" value="1"/>
</dbReference>
<dbReference type="PANTHER" id="PTHR12496">
    <property type="entry name" value="CGI-41 METHYLTRANSFERASE"/>
    <property type="match status" value="1"/>
</dbReference>
<evidence type="ECO:0000259" key="2">
    <source>
        <dbReference type="Pfam" id="PF13679"/>
    </source>
</evidence>
<evidence type="ECO:0000313" key="4">
    <source>
        <dbReference type="Proteomes" id="UP000075901"/>
    </source>
</evidence>
<dbReference type="InterPro" id="IPR052220">
    <property type="entry name" value="METTL25"/>
</dbReference>
<reference evidence="4" key="1">
    <citation type="submission" date="2013-09" db="EMBL/GenBank/DDBJ databases">
        <title>The Genome Sequence of Anopheles maculatus species B.</title>
        <authorList>
            <consortium name="The Broad Institute Genomics Platform"/>
            <person name="Neafsey D.E."/>
            <person name="Besansky N."/>
            <person name="Howell P."/>
            <person name="Walton C."/>
            <person name="Young S.K."/>
            <person name="Zeng Q."/>
            <person name="Gargeya S."/>
            <person name="Fitzgerald M."/>
            <person name="Haas B."/>
            <person name="Abouelleil A."/>
            <person name="Allen A.W."/>
            <person name="Alvarado L."/>
            <person name="Arachchi H.M."/>
            <person name="Berlin A.M."/>
            <person name="Chapman S.B."/>
            <person name="Gainer-Dewar J."/>
            <person name="Goldberg J."/>
            <person name="Griggs A."/>
            <person name="Gujja S."/>
            <person name="Hansen M."/>
            <person name="Howarth C."/>
            <person name="Imamovic A."/>
            <person name="Ireland A."/>
            <person name="Larimer J."/>
            <person name="McCowan C."/>
            <person name="Murphy C."/>
            <person name="Pearson M."/>
            <person name="Poon T.W."/>
            <person name="Priest M."/>
            <person name="Roberts A."/>
            <person name="Saif S."/>
            <person name="Shea T."/>
            <person name="Sisk P."/>
            <person name="Sykes S."/>
            <person name="Wortman J."/>
            <person name="Nusbaum C."/>
            <person name="Birren B."/>
        </authorList>
    </citation>
    <scope>NUCLEOTIDE SEQUENCE [LARGE SCALE GENOMIC DNA]</scope>
    <source>
        <strain evidence="4">maculatus3</strain>
    </source>
</reference>
<keyword evidence="4" id="KW-1185">Reference proteome</keyword>
<dbReference type="AlphaFoldDB" id="A0A182SHT8"/>
<proteinExistence type="predicted"/>
<dbReference type="InterPro" id="IPR025714">
    <property type="entry name" value="Methyltranfer_dom"/>
</dbReference>